<dbReference type="EMBL" id="VTOW01000022">
    <property type="protein sequence ID" value="NKE73837.1"/>
    <property type="molecule type" value="Genomic_DNA"/>
</dbReference>
<dbReference type="AlphaFoldDB" id="A0A7X6DVS5"/>
<protein>
    <submittedName>
        <fullName evidence="1">Uncharacterized protein</fullName>
    </submittedName>
</protein>
<sequence length="231" mass="26220">MIIYTPTLHIFNIIHRTTLERALSDFVFGYGNSCLIENGIDRLFINFGGEEYGGSEGLLILDTRENSVVGQIKLGEYTRLLGPTESNDQILIGVGGKQILILDTRSHAILTSLNVGFHALRGIADRDQFLLWVPPGRIQALQLTDYQVLPPLPVTGVYEFSLTPDREHLVILRGEEMRTQTDRISFYDRSREMIVHEQFISDGRHLFTSSDGRIFFIEREANTLLLNEVLL</sequence>
<name>A0A7X6DVS5_9BACT</name>
<organism evidence="1 2">
    <name type="scientific">Candidatus Manganitrophus noduliformans</name>
    <dbReference type="NCBI Taxonomy" id="2606439"/>
    <lineage>
        <taxon>Bacteria</taxon>
        <taxon>Pseudomonadati</taxon>
        <taxon>Nitrospirota</taxon>
        <taxon>Nitrospiria</taxon>
        <taxon>Candidatus Troglogloeales</taxon>
        <taxon>Candidatus Manganitrophaceae</taxon>
        <taxon>Candidatus Manganitrophus</taxon>
    </lineage>
</organism>
<dbReference type="InterPro" id="IPR011044">
    <property type="entry name" value="Quino_amine_DH_bsu"/>
</dbReference>
<evidence type="ECO:0000313" key="2">
    <source>
        <dbReference type="Proteomes" id="UP000534783"/>
    </source>
</evidence>
<gene>
    <name evidence="1" type="ORF">MNODULE_24105</name>
</gene>
<reference evidence="1 2" key="1">
    <citation type="journal article" date="2020" name="Nature">
        <title>Bacterial chemolithoautotrophy via manganese oxidation.</title>
        <authorList>
            <person name="Yu H."/>
            <person name="Leadbetter J.R."/>
        </authorList>
    </citation>
    <scope>NUCLEOTIDE SEQUENCE [LARGE SCALE GENOMIC DNA]</scope>
    <source>
        <strain evidence="1 2">Mn-1</strain>
    </source>
</reference>
<dbReference type="Proteomes" id="UP000534783">
    <property type="component" value="Unassembled WGS sequence"/>
</dbReference>
<accession>A0A7X6DVS5</accession>
<proteinExistence type="predicted"/>
<dbReference type="RefSeq" id="WP_168063802.1">
    <property type="nucleotide sequence ID" value="NZ_VTOW01000022.1"/>
</dbReference>
<dbReference type="SUPFAM" id="SSF50969">
    <property type="entry name" value="YVTN repeat-like/Quinoprotein amine dehydrogenase"/>
    <property type="match status" value="1"/>
</dbReference>
<evidence type="ECO:0000313" key="1">
    <source>
        <dbReference type="EMBL" id="NKE73837.1"/>
    </source>
</evidence>
<keyword evidence="2" id="KW-1185">Reference proteome</keyword>
<comment type="caution">
    <text evidence="1">The sequence shown here is derived from an EMBL/GenBank/DDBJ whole genome shotgun (WGS) entry which is preliminary data.</text>
</comment>